<accession>A0ABP9HYC4</accession>
<comment type="caution">
    <text evidence="2">The sequence shown here is derived from an EMBL/GenBank/DDBJ whole genome shotgun (WGS) entry which is preliminary data.</text>
</comment>
<keyword evidence="3" id="KW-1185">Reference proteome</keyword>
<evidence type="ECO:0008006" key="4">
    <source>
        <dbReference type="Google" id="ProtNLM"/>
    </source>
</evidence>
<name>A0ABP9HYC4_9ACTN</name>
<evidence type="ECO:0000313" key="2">
    <source>
        <dbReference type="EMBL" id="GAA4982273.1"/>
    </source>
</evidence>
<dbReference type="PANTHER" id="PTHR45985:SF3">
    <property type="entry name" value="CHITIN DEACETYLASE-LIKE 4"/>
    <property type="match status" value="1"/>
</dbReference>
<feature type="region of interest" description="Disordered" evidence="1">
    <location>
        <begin position="31"/>
        <end position="80"/>
    </location>
</feature>
<dbReference type="InterPro" id="IPR011330">
    <property type="entry name" value="Glyco_hydro/deAcase_b/a-brl"/>
</dbReference>
<dbReference type="Proteomes" id="UP001500466">
    <property type="component" value="Unassembled WGS sequence"/>
</dbReference>
<protein>
    <recommendedName>
        <fullName evidence="4">Polysaccharide deacetylase</fullName>
    </recommendedName>
</protein>
<feature type="region of interest" description="Disordered" evidence="1">
    <location>
        <begin position="406"/>
        <end position="438"/>
    </location>
</feature>
<dbReference type="PANTHER" id="PTHR45985">
    <property type="match status" value="1"/>
</dbReference>
<gene>
    <name evidence="2" type="ORF">GCM10023205_59600</name>
</gene>
<organism evidence="2 3">
    <name type="scientific">Yinghuangia aomiensis</name>
    <dbReference type="NCBI Taxonomy" id="676205"/>
    <lineage>
        <taxon>Bacteria</taxon>
        <taxon>Bacillati</taxon>
        <taxon>Actinomycetota</taxon>
        <taxon>Actinomycetes</taxon>
        <taxon>Kitasatosporales</taxon>
        <taxon>Streptomycetaceae</taxon>
        <taxon>Yinghuangia</taxon>
    </lineage>
</organism>
<reference evidence="3" key="1">
    <citation type="journal article" date="2019" name="Int. J. Syst. Evol. Microbiol.">
        <title>The Global Catalogue of Microorganisms (GCM) 10K type strain sequencing project: providing services to taxonomists for standard genome sequencing and annotation.</title>
        <authorList>
            <consortium name="The Broad Institute Genomics Platform"/>
            <consortium name="The Broad Institute Genome Sequencing Center for Infectious Disease"/>
            <person name="Wu L."/>
            <person name="Ma J."/>
        </authorList>
    </citation>
    <scope>NUCLEOTIDE SEQUENCE [LARGE SCALE GENOMIC DNA]</scope>
    <source>
        <strain evidence="3">JCM 17986</strain>
    </source>
</reference>
<evidence type="ECO:0000256" key="1">
    <source>
        <dbReference type="SAM" id="MobiDB-lite"/>
    </source>
</evidence>
<dbReference type="RefSeq" id="WP_345678830.1">
    <property type="nucleotide sequence ID" value="NZ_BAABHS010000025.1"/>
</dbReference>
<evidence type="ECO:0000313" key="3">
    <source>
        <dbReference type="Proteomes" id="UP001500466"/>
    </source>
</evidence>
<dbReference type="EMBL" id="BAABHS010000025">
    <property type="protein sequence ID" value="GAA4982273.1"/>
    <property type="molecule type" value="Genomic_DNA"/>
</dbReference>
<dbReference type="SUPFAM" id="SSF88713">
    <property type="entry name" value="Glycoside hydrolase/deacetylase"/>
    <property type="match status" value="1"/>
</dbReference>
<dbReference type="InterPro" id="IPR052740">
    <property type="entry name" value="CE4"/>
</dbReference>
<proteinExistence type="predicted"/>
<feature type="compositionally biased region" description="Low complexity" evidence="1">
    <location>
        <begin position="411"/>
        <end position="420"/>
    </location>
</feature>
<sequence>MRSARGAALLVAVAVLAVLGFVFLAKDNDGGKSPAGKSGDPNVQAAPKPGAPAAVTLIGDGSTSVTGPQPHQPPVEKLAPGQTPPQFVVFSWDGVGEDNQKLFSHFRQVAAESNAKMTLFLSGIYVLPGSQRALYHAPNKAVGQTDISFLDANEVHDTIQQLGLAWKEGHEVGTHFNGHFCGPTGGGSWSPADWVSETQQAVKFVQTWKTTTGITDLPPLPFDYKKELVGGRAPCLEGQKALLQAAPQLGFRYDSSSPGGRQVWPVKANGIWDFPLQSIPLPGHSFEVLSMDYNIMFNQSRTVKGDPAKFPEWQEQAFQSYMAGFNRAYSTNRAPFVIGNHFEGWNGGIYMKAVERTMRTVCGKEGVRCVSFRELADWMDAQDPAVLAKLQKLNLAEKPNWATYIPPAAPAAPGAPGGAPASPPPVQAGLPPAVKPTR</sequence>
<dbReference type="Gene3D" id="3.20.20.370">
    <property type="entry name" value="Glycoside hydrolase/deacetylase"/>
    <property type="match status" value="1"/>
</dbReference>